<accession>A0ABX1UXD7</accession>
<gene>
    <name evidence="1" type="ORF">HLH15_10340</name>
</gene>
<sequence length="119" mass="13912">MFNLSLQLLNHGTGDAFDIKVHNKQQYSYNLFEVSKLKLDSSVLVNFCLYISSFDQYLEGLIYRKLIEVEFKDKFGNQFTEIFTLYIGRKENDMGTSFVSVQDGIDNTYDLVTRENKDH</sequence>
<proteinExistence type="predicted"/>
<comment type="caution">
    <text evidence="1">The sequence shown here is derived from an EMBL/GenBank/DDBJ whole genome shotgun (WGS) entry which is preliminary data.</text>
</comment>
<keyword evidence="2" id="KW-1185">Reference proteome</keyword>
<protein>
    <submittedName>
        <fullName evidence="1">Uncharacterized protein</fullName>
    </submittedName>
</protein>
<dbReference type="EMBL" id="JABERJ010000026">
    <property type="protein sequence ID" value="NNH26858.1"/>
    <property type="molecule type" value="Genomic_DNA"/>
</dbReference>
<evidence type="ECO:0000313" key="2">
    <source>
        <dbReference type="Proteomes" id="UP000555322"/>
    </source>
</evidence>
<reference evidence="1 2" key="1">
    <citation type="submission" date="2020-04" db="EMBL/GenBank/DDBJ databases">
        <title>Acinetobacter Taxon 24.</title>
        <authorList>
            <person name="Nemec A."/>
            <person name="Radolfova-Krizova L."/>
            <person name="Higgins P.G."/>
            <person name="Spanelova P."/>
        </authorList>
    </citation>
    <scope>NUCLEOTIDE SEQUENCE [LARGE SCALE GENOMIC DNA]</scope>
    <source>
        <strain evidence="1 2">ANC 5084</strain>
    </source>
</reference>
<evidence type="ECO:0000313" key="1">
    <source>
        <dbReference type="EMBL" id="NNH26858.1"/>
    </source>
</evidence>
<dbReference type="RefSeq" id="WP_171536641.1">
    <property type="nucleotide sequence ID" value="NZ_JABERJ010000026.1"/>
</dbReference>
<organism evidence="1 2">
    <name type="scientific">Acinetobacter terrestris</name>
    <dbReference type="NCBI Taxonomy" id="2529843"/>
    <lineage>
        <taxon>Bacteria</taxon>
        <taxon>Pseudomonadati</taxon>
        <taxon>Pseudomonadota</taxon>
        <taxon>Gammaproteobacteria</taxon>
        <taxon>Moraxellales</taxon>
        <taxon>Moraxellaceae</taxon>
        <taxon>Acinetobacter</taxon>
        <taxon>Acinetobacter Taxon 24</taxon>
    </lineage>
</organism>
<dbReference type="Proteomes" id="UP000555322">
    <property type="component" value="Unassembled WGS sequence"/>
</dbReference>
<name>A0ABX1UXD7_9GAMM</name>